<comment type="subcellular location">
    <subcellularLocation>
        <location evidence="1">Membrane</location>
        <topology evidence="1">Multi-pass membrane protein</topology>
    </subcellularLocation>
</comment>
<dbReference type="GO" id="GO:0016020">
    <property type="term" value="C:membrane"/>
    <property type="evidence" value="ECO:0007669"/>
    <property type="project" value="UniProtKB-SubCell"/>
</dbReference>
<evidence type="ECO:0000256" key="3">
    <source>
        <dbReference type="ARBA" id="ARBA00022989"/>
    </source>
</evidence>
<reference evidence="6" key="1">
    <citation type="submission" date="2018-05" db="EMBL/GenBank/DDBJ databases">
        <authorList>
            <person name="Lanie J.A."/>
            <person name="Ng W.-L."/>
            <person name="Kazmierczak K.M."/>
            <person name="Andrzejewski T.M."/>
            <person name="Davidsen T.M."/>
            <person name="Wayne K.J."/>
            <person name="Tettelin H."/>
            <person name="Glass J.I."/>
            <person name="Rusch D."/>
            <person name="Podicherti R."/>
            <person name="Tsui H.-C.T."/>
            <person name="Winkler M.E."/>
        </authorList>
    </citation>
    <scope>NUCLEOTIDE SEQUENCE</scope>
</reference>
<evidence type="ECO:0000313" key="6">
    <source>
        <dbReference type="EMBL" id="SUZ67349.1"/>
    </source>
</evidence>
<evidence type="ECO:0000256" key="1">
    <source>
        <dbReference type="ARBA" id="ARBA00004141"/>
    </source>
</evidence>
<accession>A0A381PMS2</accession>
<dbReference type="PANTHER" id="PTHR36926:SF1">
    <property type="entry name" value="COLICIN V PRODUCTION PROTEIN"/>
    <property type="match status" value="1"/>
</dbReference>
<keyword evidence="3 5" id="KW-1133">Transmembrane helix</keyword>
<gene>
    <name evidence="6" type="ORF">METZ01_LOCUS20203</name>
</gene>
<evidence type="ECO:0000256" key="2">
    <source>
        <dbReference type="ARBA" id="ARBA00022692"/>
    </source>
</evidence>
<dbReference type="AlphaFoldDB" id="A0A381PMS2"/>
<dbReference type="PANTHER" id="PTHR36926">
    <property type="entry name" value="COLICIN V PRODUCTION PROTEIN"/>
    <property type="match status" value="1"/>
</dbReference>
<evidence type="ECO:0000256" key="5">
    <source>
        <dbReference type="SAM" id="Phobius"/>
    </source>
</evidence>
<feature type="transmembrane region" description="Helical" evidence="5">
    <location>
        <begin position="98"/>
        <end position="118"/>
    </location>
</feature>
<evidence type="ECO:0008006" key="7">
    <source>
        <dbReference type="Google" id="ProtNLM"/>
    </source>
</evidence>
<dbReference type="GO" id="GO:0009403">
    <property type="term" value="P:toxin biosynthetic process"/>
    <property type="evidence" value="ECO:0007669"/>
    <property type="project" value="InterPro"/>
</dbReference>
<feature type="non-terminal residue" evidence="6">
    <location>
        <position position="1"/>
    </location>
</feature>
<dbReference type="EMBL" id="UINC01001009">
    <property type="protein sequence ID" value="SUZ67349.1"/>
    <property type="molecule type" value="Genomic_DNA"/>
</dbReference>
<feature type="transmembrane region" description="Helical" evidence="5">
    <location>
        <begin position="21"/>
        <end position="42"/>
    </location>
</feature>
<dbReference type="InterPro" id="IPR003825">
    <property type="entry name" value="Colicin-V_CvpA"/>
</dbReference>
<keyword evidence="4 5" id="KW-0472">Membrane</keyword>
<sequence>VILISAAIGMARGLVRETVSLAIWLAAFLSATMFAESAMNFIQFDWMQGLSEQAQQAFRYSGAFAAIFIGVLIIGAIVQWMLGKLVKGTGLTGTDRTLGFFFGGARGAILVIVVLVAVESSQSEAGWWQESMLRPHLMAFETDVVRFFGFIKEALRG</sequence>
<evidence type="ECO:0000256" key="4">
    <source>
        <dbReference type="ARBA" id="ARBA00023136"/>
    </source>
</evidence>
<name>A0A381PMS2_9ZZZZ</name>
<organism evidence="6">
    <name type="scientific">marine metagenome</name>
    <dbReference type="NCBI Taxonomy" id="408172"/>
    <lineage>
        <taxon>unclassified sequences</taxon>
        <taxon>metagenomes</taxon>
        <taxon>ecological metagenomes</taxon>
    </lineage>
</organism>
<feature type="transmembrane region" description="Helical" evidence="5">
    <location>
        <begin position="63"/>
        <end position="82"/>
    </location>
</feature>
<dbReference type="InterPro" id="IPR052719">
    <property type="entry name" value="CvpA-like"/>
</dbReference>
<dbReference type="Pfam" id="PF02674">
    <property type="entry name" value="Colicin_V"/>
    <property type="match status" value="1"/>
</dbReference>
<keyword evidence="2 5" id="KW-0812">Transmembrane</keyword>
<protein>
    <recommendedName>
        <fullName evidence="7">CvpA family protein</fullName>
    </recommendedName>
</protein>
<proteinExistence type="predicted"/>